<dbReference type="EMBL" id="RZUI01000001">
    <property type="protein sequence ID" value="KAA8832011.1"/>
    <property type="molecule type" value="Genomic_DNA"/>
</dbReference>
<dbReference type="Gene3D" id="2.40.260.10">
    <property type="entry name" value="Sortase"/>
    <property type="match status" value="1"/>
</dbReference>
<feature type="region of interest" description="Disordered" evidence="3">
    <location>
        <begin position="307"/>
        <end position="363"/>
    </location>
</feature>
<keyword evidence="4" id="KW-0472">Membrane</keyword>
<feature type="transmembrane region" description="Helical" evidence="4">
    <location>
        <begin position="25"/>
        <end position="49"/>
    </location>
</feature>
<organism evidence="5 6">
    <name type="scientific">Bifidobacterium tissieri</name>
    <dbReference type="NCBI Taxonomy" id="1630162"/>
    <lineage>
        <taxon>Bacteria</taxon>
        <taxon>Bacillati</taxon>
        <taxon>Actinomycetota</taxon>
        <taxon>Actinomycetes</taxon>
        <taxon>Bifidobacteriales</taxon>
        <taxon>Bifidobacteriaceae</taxon>
        <taxon>Bifidobacterium</taxon>
    </lineage>
</organism>
<evidence type="ECO:0000256" key="2">
    <source>
        <dbReference type="PIRSR" id="PIRSR605754-1"/>
    </source>
</evidence>
<sequence length="363" mass="39750">MGAHALTRRDARAALSPGERRRRRLWFVAHVVADLMLLVAFLMTVNLVYSQVRVNLDLAREANRTAELTNAWPAKDKVAAWNEANEYNERNVDITTTTFDGTYADSDAAYQDALNLDGTGVMAQLLIPSISVNVPVRHGVDLTTLAEAVGHVYGTDLPTGEPGTFSVIAGHSGSVRGMYFTRVPQLRKGDWIYVELLGKRMGYRIDKIETVLPEETEKLRALYNRNSDEARLTLYTCTPVGINTHRLLVSAVRVPDAPDPKTQVDPVWPSGVIIVGSIIAVLLLLAIIVPNVMRAYRLLRRNRRAKHRAGAAGSDKVTVVSAPLVPDPGSEANHDTDAEAPADVGDARREPPTSEPATRIGDH</sequence>
<reference evidence="5 6" key="1">
    <citation type="journal article" date="2019" name="Syst. Appl. Microbiol.">
        <title>Characterization of Bifidobacterium species in feaces of the Egyptian fruit bat: Description of B. vespertilionis sp. nov. and B. rousetti sp. nov.</title>
        <authorList>
            <person name="Modesto M."/>
            <person name="Satti M."/>
            <person name="Watanabe K."/>
            <person name="Puglisi E."/>
            <person name="Morelli L."/>
            <person name="Huang C.-H."/>
            <person name="Liou J.-S."/>
            <person name="Miyashita M."/>
            <person name="Tamura T."/>
            <person name="Saito S."/>
            <person name="Mori K."/>
            <person name="Huang L."/>
            <person name="Sciavilla P."/>
            <person name="Sandri C."/>
            <person name="Spiezio C."/>
            <person name="Vitali F."/>
            <person name="Cavalieri D."/>
            <person name="Perpetuini G."/>
            <person name="Tofalo R."/>
            <person name="Bonetti A."/>
            <person name="Arita M."/>
            <person name="Mattarelli P."/>
        </authorList>
    </citation>
    <scope>NUCLEOTIDE SEQUENCE [LARGE SCALE GENOMIC DNA]</scope>
    <source>
        <strain evidence="5 6">RST7</strain>
    </source>
</reference>
<feature type="transmembrane region" description="Helical" evidence="4">
    <location>
        <begin position="267"/>
        <end position="293"/>
    </location>
</feature>
<dbReference type="SUPFAM" id="SSF63817">
    <property type="entry name" value="Sortase"/>
    <property type="match status" value="1"/>
</dbReference>
<dbReference type="NCBIfam" id="NF033745">
    <property type="entry name" value="class_C_sortase"/>
    <property type="match status" value="1"/>
</dbReference>
<dbReference type="AlphaFoldDB" id="A0A5M9ZWJ4"/>
<dbReference type="Pfam" id="PF04203">
    <property type="entry name" value="Sortase"/>
    <property type="match status" value="1"/>
</dbReference>
<comment type="caution">
    <text evidence="5">The sequence shown here is derived from an EMBL/GenBank/DDBJ whole genome shotgun (WGS) entry which is preliminary data.</text>
</comment>
<dbReference type="GO" id="GO:0016787">
    <property type="term" value="F:hydrolase activity"/>
    <property type="evidence" value="ECO:0007669"/>
    <property type="project" value="UniProtKB-KW"/>
</dbReference>
<evidence type="ECO:0000256" key="1">
    <source>
        <dbReference type="ARBA" id="ARBA00022801"/>
    </source>
</evidence>
<evidence type="ECO:0000256" key="3">
    <source>
        <dbReference type="SAM" id="MobiDB-lite"/>
    </source>
</evidence>
<dbReference type="InterPro" id="IPR023365">
    <property type="entry name" value="Sortase_dom-sf"/>
</dbReference>
<protein>
    <submittedName>
        <fullName evidence="5">Class C sortase</fullName>
    </submittedName>
</protein>
<keyword evidence="1" id="KW-0378">Hydrolase</keyword>
<dbReference type="OrthoDB" id="3238119at2"/>
<dbReference type="InterPro" id="IPR042002">
    <property type="entry name" value="Sortase_C"/>
</dbReference>
<gene>
    <name evidence="5" type="ORF">EMO89_00335</name>
</gene>
<keyword evidence="4" id="KW-1133">Transmembrane helix</keyword>
<accession>A0A5M9ZWJ4</accession>
<feature type="active site" description="Proton donor/acceptor" evidence="2">
    <location>
        <position position="171"/>
    </location>
</feature>
<evidence type="ECO:0000313" key="6">
    <source>
        <dbReference type="Proteomes" id="UP000412028"/>
    </source>
</evidence>
<name>A0A5M9ZWJ4_9BIFI</name>
<dbReference type="InterPro" id="IPR005754">
    <property type="entry name" value="Sortase"/>
</dbReference>
<dbReference type="Proteomes" id="UP000412028">
    <property type="component" value="Unassembled WGS sequence"/>
</dbReference>
<evidence type="ECO:0000256" key="4">
    <source>
        <dbReference type="SAM" id="Phobius"/>
    </source>
</evidence>
<feature type="active site" description="Acyl-thioester intermediate" evidence="2">
    <location>
        <position position="237"/>
    </location>
</feature>
<proteinExistence type="predicted"/>
<keyword evidence="4" id="KW-0812">Transmembrane</keyword>
<dbReference type="NCBIfam" id="TIGR01076">
    <property type="entry name" value="sortase_fam"/>
    <property type="match status" value="1"/>
</dbReference>
<evidence type="ECO:0000313" key="5">
    <source>
        <dbReference type="EMBL" id="KAA8832011.1"/>
    </source>
</evidence>
<dbReference type="CDD" id="cd05827">
    <property type="entry name" value="Sortase_C"/>
    <property type="match status" value="1"/>
</dbReference>